<keyword evidence="3" id="KW-1185">Reference proteome</keyword>
<evidence type="ECO:0000313" key="3">
    <source>
        <dbReference type="Proteomes" id="UP000054481"/>
    </source>
</evidence>
<feature type="region of interest" description="Disordered" evidence="1">
    <location>
        <begin position="126"/>
        <end position="171"/>
    </location>
</feature>
<sequence>MFWYRRKSPESCKGGFHNIEERAGQNAKHLHDQHTQDGHLLPLMRDIPSQASRVTCSRAQRRIKTTGCADPPPLQETALRNIDKVPKSTSKQPPQTTAKELHDALAGLPEIPKNLPEHENLPELSSARKHAPKAGIGAGSKSVPVRETVPEKREEPWLRLSARETKTQEGTCQELQGRDALLGSALARLKASLLDPQSPVRPETSWESVQQELDGRQFSCE</sequence>
<reference evidence="2 3" key="1">
    <citation type="journal article" date="2014" name="Genome Biol. Evol.">
        <title>Comparative genomics and transcriptomics analyses reveal divergent lifestyle features of nematode endoparasitic fungus Hirsutella minnesotensis.</title>
        <authorList>
            <person name="Lai Y."/>
            <person name="Liu K."/>
            <person name="Zhang X."/>
            <person name="Zhang X."/>
            <person name="Li K."/>
            <person name="Wang N."/>
            <person name="Shu C."/>
            <person name="Wu Y."/>
            <person name="Wang C."/>
            <person name="Bushley K.E."/>
            <person name="Xiang M."/>
            <person name="Liu X."/>
        </authorList>
    </citation>
    <scope>NUCLEOTIDE SEQUENCE [LARGE SCALE GENOMIC DNA]</scope>
    <source>
        <strain evidence="2 3">3608</strain>
    </source>
</reference>
<dbReference type="AlphaFoldDB" id="A0A0F7ZTL5"/>
<accession>A0A0F7ZTL5</accession>
<protein>
    <submittedName>
        <fullName evidence="2">Uncharacterized protein</fullName>
    </submittedName>
</protein>
<proteinExistence type="predicted"/>
<feature type="compositionally biased region" description="Basic and acidic residues" evidence="1">
    <location>
        <begin position="148"/>
        <end position="167"/>
    </location>
</feature>
<name>A0A0F7ZTL5_9HYPO</name>
<evidence type="ECO:0000313" key="2">
    <source>
        <dbReference type="EMBL" id="KJZ73323.1"/>
    </source>
</evidence>
<dbReference type="EMBL" id="KQ030536">
    <property type="protein sequence ID" value="KJZ73323.1"/>
    <property type="molecule type" value="Genomic_DNA"/>
</dbReference>
<organism evidence="2 3">
    <name type="scientific">Hirsutella minnesotensis 3608</name>
    <dbReference type="NCBI Taxonomy" id="1043627"/>
    <lineage>
        <taxon>Eukaryota</taxon>
        <taxon>Fungi</taxon>
        <taxon>Dikarya</taxon>
        <taxon>Ascomycota</taxon>
        <taxon>Pezizomycotina</taxon>
        <taxon>Sordariomycetes</taxon>
        <taxon>Hypocreomycetidae</taxon>
        <taxon>Hypocreales</taxon>
        <taxon>Ophiocordycipitaceae</taxon>
        <taxon>Hirsutella</taxon>
    </lineage>
</organism>
<evidence type="ECO:0000256" key="1">
    <source>
        <dbReference type="SAM" id="MobiDB-lite"/>
    </source>
</evidence>
<feature type="region of interest" description="Disordered" evidence="1">
    <location>
        <begin position="195"/>
        <end position="221"/>
    </location>
</feature>
<dbReference type="Proteomes" id="UP000054481">
    <property type="component" value="Unassembled WGS sequence"/>
</dbReference>
<gene>
    <name evidence="2" type="ORF">HIM_07327</name>
</gene>